<dbReference type="GO" id="GO:0005829">
    <property type="term" value="C:cytosol"/>
    <property type="evidence" value="ECO:0007669"/>
    <property type="project" value="TreeGrafter"/>
</dbReference>
<evidence type="ECO:0000313" key="3">
    <source>
        <dbReference type="Proteomes" id="UP000243515"/>
    </source>
</evidence>
<organism evidence="2 3">
    <name type="scientific">Elaphomyces granulatus</name>
    <dbReference type="NCBI Taxonomy" id="519963"/>
    <lineage>
        <taxon>Eukaryota</taxon>
        <taxon>Fungi</taxon>
        <taxon>Dikarya</taxon>
        <taxon>Ascomycota</taxon>
        <taxon>Pezizomycotina</taxon>
        <taxon>Eurotiomycetes</taxon>
        <taxon>Eurotiomycetidae</taxon>
        <taxon>Eurotiales</taxon>
        <taxon>Elaphomycetaceae</taxon>
        <taxon>Elaphomyces</taxon>
    </lineage>
</organism>
<reference evidence="2 3" key="1">
    <citation type="journal article" date="2015" name="Environ. Microbiol.">
        <title>Metagenome sequence of Elaphomyces granulatus from sporocarp tissue reveals Ascomycota ectomycorrhizal fingerprints of genome expansion and a Proteobacteria-rich microbiome.</title>
        <authorList>
            <person name="Quandt C.A."/>
            <person name="Kohler A."/>
            <person name="Hesse C.N."/>
            <person name="Sharpton T.J."/>
            <person name="Martin F."/>
            <person name="Spatafora J.W."/>
        </authorList>
    </citation>
    <scope>NUCLEOTIDE SEQUENCE [LARGE SCALE GENOMIC DNA]</scope>
    <source>
        <strain evidence="2 3">OSC145934</strain>
    </source>
</reference>
<dbReference type="Pfam" id="PF10294">
    <property type="entry name" value="Methyltransf_16"/>
    <property type="match status" value="1"/>
</dbReference>
<dbReference type="Proteomes" id="UP000243515">
    <property type="component" value="Unassembled WGS sequence"/>
</dbReference>
<sequence>MLLEKFFAFIGEEVIDEEEESFILFSRNIPSANLGFVDSRSTTVDVTIHGRDFSIRQSPTLLSSTRAGGTTGAVLWKITPNFAEWISSKSNNPLWEYSILKSSATIVELGCGISGLVALTLAPLVTRYIVTDQEYVRKLLMENLETNGPTAVESHHRHDLPSSHQRKKQRKSHQISPSTQLARTRGKHAPTDGNDIPTAPANITFTTLDWELDAPRMLKNAVNQTKTRSKAKEHRHAIGQDSMEGVDEGEENDLGFDLLISCDCIYNEALVPPFVRTCVDICRLRPAYDPSICLSPPPSGTTKLPQESSTATVVLIAQQQRSPEVFETWLREALRDFHVWRLKDEVLGKGLMAGTGYVVHAMVLRRQTERKVD</sequence>
<dbReference type="InterPro" id="IPR029063">
    <property type="entry name" value="SAM-dependent_MTases_sf"/>
</dbReference>
<dbReference type="PANTHER" id="PTHR14614:SF109">
    <property type="entry name" value="RIBOSOMAL LYSINE N-METHYLTRANSFERASE 5"/>
    <property type="match status" value="1"/>
</dbReference>
<dbReference type="InterPro" id="IPR019410">
    <property type="entry name" value="Methyltransf_16"/>
</dbReference>
<dbReference type="AlphaFoldDB" id="A0A232LYS4"/>
<accession>A0A232LYS4</accession>
<dbReference type="SUPFAM" id="SSF53335">
    <property type="entry name" value="S-adenosyl-L-methionine-dependent methyltransferases"/>
    <property type="match status" value="1"/>
</dbReference>
<dbReference type="GO" id="GO:0032991">
    <property type="term" value="C:protein-containing complex"/>
    <property type="evidence" value="ECO:0007669"/>
    <property type="project" value="TreeGrafter"/>
</dbReference>
<evidence type="ECO:0008006" key="4">
    <source>
        <dbReference type="Google" id="ProtNLM"/>
    </source>
</evidence>
<proteinExistence type="predicted"/>
<evidence type="ECO:0000313" key="2">
    <source>
        <dbReference type="EMBL" id="OXV09224.1"/>
    </source>
</evidence>
<dbReference type="OrthoDB" id="2529286at2759"/>
<dbReference type="EMBL" id="NPHW01003638">
    <property type="protein sequence ID" value="OXV09224.1"/>
    <property type="molecule type" value="Genomic_DNA"/>
</dbReference>
<dbReference type="PANTHER" id="PTHR14614">
    <property type="entry name" value="HEPATOCELLULAR CARCINOMA-ASSOCIATED ANTIGEN"/>
    <property type="match status" value="1"/>
</dbReference>
<feature type="compositionally biased region" description="Basic residues" evidence="1">
    <location>
        <begin position="164"/>
        <end position="173"/>
    </location>
</feature>
<gene>
    <name evidence="2" type="ORF">Egran_03012</name>
</gene>
<name>A0A232LYS4_9EURO</name>
<evidence type="ECO:0000256" key="1">
    <source>
        <dbReference type="SAM" id="MobiDB-lite"/>
    </source>
</evidence>
<comment type="caution">
    <text evidence="2">The sequence shown here is derived from an EMBL/GenBank/DDBJ whole genome shotgun (WGS) entry which is preliminary data.</text>
</comment>
<keyword evidence="3" id="KW-1185">Reference proteome</keyword>
<dbReference type="GO" id="GO:0008757">
    <property type="term" value="F:S-adenosylmethionine-dependent methyltransferase activity"/>
    <property type="evidence" value="ECO:0007669"/>
    <property type="project" value="UniProtKB-ARBA"/>
</dbReference>
<protein>
    <recommendedName>
        <fullName evidence="4">Diaminohydroxyphosphoribosylamino-pyrimidine deaminase</fullName>
    </recommendedName>
</protein>
<dbReference type="Gene3D" id="3.40.50.150">
    <property type="entry name" value="Vaccinia Virus protein VP39"/>
    <property type="match status" value="1"/>
</dbReference>
<feature type="region of interest" description="Disordered" evidence="1">
    <location>
        <begin position="149"/>
        <end position="200"/>
    </location>
</feature>